<protein>
    <submittedName>
        <fullName evidence="2">Uncharacterized protein</fullName>
    </submittedName>
</protein>
<dbReference type="EMBL" id="CM027686">
    <property type="protein sequence ID" value="KAG0522215.1"/>
    <property type="molecule type" value="Genomic_DNA"/>
</dbReference>
<evidence type="ECO:0000313" key="3">
    <source>
        <dbReference type="Proteomes" id="UP000807115"/>
    </source>
</evidence>
<dbReference type="AlphaFoldDB" id="A0A921QJX3"/>
<dbReference type="Proteomes" id="UP000807115">
    <property type="component" value="Chromosome 7"/>
</dbReference>
<gene>
    <name evidence="2" type="ORF">BDA96_07G017500</name>
</gene>
<evidence type="ECO:0000313" key="2">
    <source>
        <dbReference type="EMBL" id="KAG0522215.1"/>
    </source>
</evidence>
<accession>A0A921QJX3</accession>
<feature type="region of interest" description="Disordered" evidence="1">
    <location>
        <begin position="25"/>
        <end position="104"/>
    </location>
</feature>
<feature type="compositionally biased region" description="Basic and acidic residues" evidence="1">
    <location>
        <begin position="66"/>
        <end position="86"/>
    </location>
</feature>
<sequence>MLAWIASMMAMAMWRRSRLDKRRHDLQEKSMASVPRSLAAMDYHSPPPSNEATARFGTDPSCEGEAQEKGRKEHSVAKQSAHDKDNLPCFPGSNPGQQKHPLCR</sequence>
<reference evidence="2" key="2">
    <citation type="submission" date="2020-10" db="EMBL/GenBank/DDBJ databases">
        <authorList>
            <person name="Cooper E.A."/>
            <person name="Brenton Z.W."/>
            <person name="Flinn B.S."/>
            <person name="Jenkins J."/>
            <person name="Shu S."/>
            <person name="Flowers D."/>
            <person name="Luo F."/>
            <person name="Wang Y."/>
            <person name="Xia P."/>
            <person name="Barry K."/>
            <person name="Daum C."/>
            <person name="Lipzen A."/>
            <person name="Yoshinaga Y."/>
            <person name="Schmutz J."/>
            <person name="Saski C."/>
            <person name="Vermerris W."/>
            <person name="Kresovich S."/>
        </authorList>
    </citation>
    <scope>NUCLEOTIDE SEQUENCE</scope>
</reference>
<reference evidence="2" key="1">
    <citation type="journal article" date="2019" name="BMC Genomics">
        <title>A new reference genome for Sorghum bicolor reveals high levels of sequence similarity between sweet and grain genotypes: implications for the genetics of sugar metabolism.</title>
        <authorList>
            <person name="Cooper E.A."/>
            <person name="Brenton Z.W."/>
            <person name="Flinn B.S."/>
            <person name="Jenkins J."/>
            <person name="Shu S."/>
            <person name="Flowers D."/>
            <person name="Luo F."/>
            <person name="Wang Y."/>
            <person name="Xia P."/>
            <person name="Barry K."/>
            <person name="Daum C."/>
            <person name="Lipzen A."/>
            <person name="Yoshinaga Y."/>
            <person name="Schmutz J."/>
            <person name="Saski C."/>
            <person name="Vermerris W."/>
            <person name="Kresovich S."/>
        </authorList>
    </citation>
    <scope>NUCLEOTIDE SEQUENCE</scope>
</reference>
<comment type="caution">
    <text evidence="2">The sequence shown here is derived from an EMBL/GenBank/DDBJ whole genome shotgun (WGS) entry which is preliminary data.</text>
</comment>
<proteinExistence type="predicted"/>
<evidence type="ECO:0000256" key="1">
    <source>
        <dbReference type="SAM" id="MobiDB-lite"/>
    </source>
</evidence>
<organism evidence="2 3">
    <name type="scientific">Sorghum bicolor</name>
    <name type="common">Sorghum</name>
    <name type="synonym">Sorghum vulgare</name>
    <dbReference type="NCBI Taxonomy" id="4558"/>
    <lineage>
        <taxon>Eukaryota</taxon>
        <taxon>Viridiplantae</taxon>
        <taxon>Streptophyta</taxon>
        <taxon>Embryophyta</taxon>
        <taxon>Tracheophyta</taxon>
        <taxon>Spermatophyta</taxon>
        <taxon>Magnoliopsida</taxon>
        <taxon>Liliopsida</taxon>
        <taxon>Poales</taxon>
        <taxon>Poaceae</taxon>
        <taxon>PACMAD clade</taxon>
        <taxon>Panicoideae</taxon>
        <taxon>Andropogonodae</taxon>
        <taxon>Andropogoneae</taxon>
        <taxon>Sorghinae</taxon>
        <taxon>Sorghum</taxon>
    </lineage>
</organism>
<name>A0A921QJX3_SORBI</name>